<organism evidence="2 3">
    <name type="scientific">Sphingomonas oleivorans</name>
    <dbReference type="NCBI Taxonomy" id="1735121"/>
    <lineage>
        <taxon>Bacteria</taxon>
        <taxon>Pseudomonadati</taxon>
        <taxon>Pseudomonadota</taxon>
        <taxon>Alphaproteobacteria</taxon>
        <taxon>Sphingomonadales</taxon>
        <taxon>Sphingomonadaceae</taxon>
        <taxon>Sphingomonas</taxon>
    </lineage>
</organism>
<dbReference type="Proteomes" id="UP000244162">
    <property type="component" value="Unassembled WGS sequence"/>
</dbReference>
<keyword evidence="1" id="KW-0812">Transmembrane</keyword>
<gene>
    <name evidence="2" type="ORF">CLG96_08010</name>
</gene>
<evidence type="ECO:0000256" key="1">
    <source>
        <dbReference type="SAM" id="Phobius"/>
    </source>
</evidence>
<dbReference type="EMBL" id="NWBU01000006">
    <property type="protein sequence ID" value="PTQ11852.1"/>
    <property type="molecule type" value="Genomic_DNA"/>
</dbReference>
<keyword evidence="3" id="KW-1185">Reference proteome</keyword>
<name>A0A2T5FZ22_9SPHN</name>
<keyword evidence="1" id="KW-0472">Membrane</keyword>
<comment type="caution">
    <text evidence="2">The sequence shown here is derived from an EMBL/GenBank/DDBJ whole genome shotgun (WGS) entry which is preliminary data.</text>
</comment>
<accession>A0A2T5FZ22</accession>
<protein>
    <submittedName>
        <fullName evidence="2">Uncharacterized protein</fullName>
    </submittedName>
</protein>
<feature type="transmembrane region" description="Helical" evidence="1">
    <location>
        <begin position="73"/>
        <end position="93"/>
    </location>
</feature>
<evidence type="ECO:0000313" key="3">
    <source>
        <dbReference type="Proteomes" id="UP000244162"/>
    </source>
</evidence>
<reference evidence="2 3" key="1">
    <citation type="submission" date="2017-09" db="EMBL/GenBank/DDBJ databases">
        <title>Sphingomonas panjinensis sp.nov., isolated from oil-contaminated soil.</title>
        <authorList>
            <person name="Wang L."/>
            <person name="Chen L."/>
        </authorList>
    </citation>
    <scope>NUCLEOTIDE SEQUENCE [LARGE SCALE GENOMIC DNA]</scope>
    <source>
        <strain evidence="2 3">FW-11</strain>
    </source>
</reference>
<sequence length="100" mass="10504">MLATDTKISSAETHAHKLSVPRLAFTGAVVGTVSFLLCWAVAALVPGIRATHRYIQLFTPADVASGTALAEGFFWSLVIGLITGALAGFAYNLSAGLKRR</sequence>
<dbReference type="RefSeq" id="WP_133175379.1">
    <property type="nucleotide sequence ID" value="NZ_NWBU01000006.1"/>
</dbReference>
<dbReference type="AlphaFoldDB" id="A0A2T5FZ22"/>
<keyword evidence="1" id="KW-1133">Transmembrane helix</keyword>
<feature type="transmembrane region" description="Helical" evidence="1">
    <location>
        <begin position="23"/>
        <end position="45"/>
    </location>
</feature>
<evidence type="ECO:0000313" key="2">
    <source>
        <dbReference type="EMBL" id="PTQ11852.1"/>
    </source>
</evidence>
<proteinExistence type="predicted"/>